<dbReference type="RefSeq" id="WP_137245867.1">
    <property type="nucleotide sequence ID" value="NZ_SZQA01000003.1"/>
</dbReference>
<evidence type="ECO:0008006" key="4">
    <source>
        <dbReference type="Google" id="ProtNLM"/>
    </source>
</evidence>
<proteinExistence type="predicted"/>
<comment type="caution">
    <text evidence="2">The sequence shown here is derived from an EMBL/GenBank/DDBJ whole genome shotgun (WGS) entry which is preliminary data.</text>
</comment>
<dbReference type="PROSITE" id="PS51257">
    <property type="entry name" value="PROKAR_LIPOPROTEIN"/>
    <property type="match status" value="1"/>
</dbReference>
<reference evidence="2 3" key="1">
    <citation type="submission" date="2019-04" db="EMBL/GenBank/DDBJ databases">
        <title>Herbidospora sp. NEAU-GS14.nov., a novel actinomycete isolated from soil.</title>
        <authorList>
            <person name="Han L."/>
        </authorList>
    </citation>
    <scope>NUCLEOTIDE SEQUENCE [LARGE SCALE GENOMIC DNA]</scope>
    <source>
        <strain evidence="2 3">NEAU-GS14</strain>
    </source>
</reference>
<feature type="chain" id="PRO_5039143651" description="DUF732 domain-containing protein" evidence="1">
    <location>
        <begin position="22"/>
        <end position="128"/>
    </location>
</feature>
<accession>A0A4U3MNX2</accession>
<gene>
    <name evidence="2" type="ORF">FDA94_05150</name>
</gene>
<sequence length="128" mass="12729">MIRLATTLAVAVIAVAGCGGGAETAAPATSEAPTAAVQASPTEITVPAAPEPSEGQKKAFFTALASVDPALATNQEKALTVGSQVCEKILASPEDPMQFSAFAAEQLAVAAPTAEGFVAAVAEWCSPE</sequence>
<dbReference type="AlphaFoldDB" id="A0A4U3MNX2"/>
<organism evidence="2 3">
    <name type="scientific">Herbidospora galbida</name>
    <dbReference type="NCBI Taxonomy" id="2575442"/>
    <lineage>
        <taxon>Bacteria</taxon>
        <taxon>Bacillati</taxon>
        <taxon>Actinomycetota</taxon>
        <taxon>Actinomycetes</taxon>
        <taxon>Streptosporangiales</taxon>
        <taxon>Streptosporangiaceae</taxon>
        <taxon>Herbidospora</taxon>
    </lineage>
</organism>
<evidence type="ECO:0000313" key="2">
    <source>
        <dbReference type="EMBL" id="TKK90394.1"/>
    </source>
</evidence>
<dbReference type="Proteomes" id="UP000308705">
    <property type="component" value="Unassembled WGS sequence"/>
</dbReference>
<name>A0A4U3MNX2_9ACTN</name>
<keyword evidence="1" id="KW-0732">Signal</keyword>
<keyword evidence="3" id="KW-1185">Reference proteome</keyword>
<protein>
    <recommendedName>
        <fullName evidence="4">DUF732 domain-containing protein</fullName>
    </recommendedName>
</protein>
<dbReference type="OrthoDB" id="3534110at2"/>
<dbReference type="EMBL" id="SZQA01000003">
    <property type="protein sequence ID" value="TKK90394.1"/>
    <property type="molecule type" value="Genomic_DNA"/>
</dbReference>
<evidence type="ECO:0000313" key="3">
    <source>
        <dbReference type="Proteomes" id="UP000308705"/>
    </source>
</evidence>
<evidence type="ECO:0000256" key="1">
    <source>
        <dbReference type="SAM" id="SignalP"/>
    </source>
</evidence>
<feature type="signal peptide" evidence="1">
    <location>
        <begin position="1"/>
        <end position="21"/>
    </location>
</feature>